<keyword evidence="2" id="KW-0812">Transmembrane</keyword>
<keyword evidence="2" id="KW-1133">Transmembrane helix</keyword>
<sequence>MKQEQSLIKTLLQRRVPQILGLYIAATWMMIEIGDWMVDRFNLMPEITSYIFIGMVFFVPSVCYLAYQYGQPGRDPWKKPTFFVVPTNLIIAIGAMFYFVNPVVATETKLVVDETGVQRTFEVAKQGYRKQVVGFFWRNQSQSSEEDWLQYGLPWLLNKDLNRSLFISGYTPFDDYQLFADFKAAGFTNGLRIPKSLQLKIARDNFDQYVLNGFYKVNAGIYELTLEIYQAKSGEKIATHSVKGDNYLLLIDELTNAVKDTFEVPDTLEDRTSDLPVAEHISESLEAIQKRVESNVKIFVENNYPAAKKLLEEAVALDFSFADAYARLAQVNQMMGSGIEAARALSEAMKHEYKFTPQDQFRYKAMAYGLRGEYGNQIKVFDMWIEIEPENVEAREASANLLLITGLDPEKALLHLLKLRELKPQDYSILKNLANLFLLSNRLDKAIESLLEYDRLQPNDTGALNQLAEIYQRDGKFAEANAIIDKVLLLERNNGTAALLRAKVDFKLGNFQAAEDYLNRLLVESPSSPEKFVILGGLLRHHSYLGQMERALELVEEMKLHMSHLPPLLQIFRVKFPKSFYLANIGRFDEGLVELAQVKSQLQPPVDGIIDVGYLNLYVIKEDTQKVEEYLQIIQAYLEEYPNPLFNSILESSKGELAELNQNYQLAQELHERALKFVLGNVVNSQDEDAVLMQKVKLARVQVKTGQTSQAYELLEEVIVQHPSFPQAHVTLAEYHLSVGEIDKAEQALQKVAVIWGNADREYRDFKHYLQVKERLVSRQQ</sequence>
<dbReference type="Pfam" id="PF13432">
    <property type="entry name" value="TPR_16"/>
    <property type="match status" value="2"/>
</dbReference>
<dbReference type="SUPFAM" id="SSF48452">
    <property type="entry name" value="TPR-like"/>
    <property type="match status" value="3"/>
</dbReference>
<feature type="transmembrane region" description="Helical" evidence="2">
    <location>
        <begin position="50"/>
        <end position="69"/>
    </location>
</feature>
<reference evidence="3 4" key="1">
    <citation type="submission" date="2019-06" db="EMBL/GenBank/DDBJ databases">
        <title>Draft genome of Aliikangiella marina GYP-15.</title>
        <authorList>
            <person name="Wang G."/>
        </authorList>
    </citation>
    <scope>NUCLEOTIDE SEQUENCE [LARGE SCALE GENOMIC DNA]</scope>
    <source>
        <strain evidence="3 4">GYP-15</strain>
    </source>
</reference>
<keyword evidence="1" id="KW-0175">Coiled coil</keyword>
<gene>
    <name evidence="3" type="ORF">FLL45_07135</name>
</gene>
<feature type="transmembrane region" description="Helical" evidence="2">
    <location>
        <begin position="20"/>
        <end position="38"/>
    </location>
</feature>
<dbReference type="Pfam" id="PF14559">
    <property type="entry name" value="TPR_19"/>
    <property type="match status" value="1"/>
</dbReference>
<feature type="transmembrane region" description="Helical" evidence="2">
    <location>
        <begin position="81"/>
        <end position="100"/>
    </location>
</feature>
<protein>
    <submittedName>
        <fullName evidence="3">Tetratricopeptide repeat protein</fullName>
    </submittedName>
</protein>
<dbReference type="InterPro" id="IPR019734">
    <property type="entry name" value="TPR_rpt"/>
</dbReference>
<comment type="caution">
    <text evidence="3">The sequence shown here is derived from an EMBL/GenBank/DDBJ whole genome shotgun (WGS) entry which is preliminary data.</text>
</comment>
<name>A0A545TBY1_9GAMM</name>
<accession>A0A545TBY1</accession>
<dbReference type="SMART" id="SM00028">
    <property type="entry name" value="TPR"/>
    <property type="match status" value="7"/>
</dbReference>
<dbReference type="PANTHER" id="PTHR12558">
    <property type="entry name" value="CELL DIVISION CYCLE 16,23,27"/>
    <property type="match status" value="1"/>
</dbReference>
<proteinExistence type="predicted"/>
<organism evidence="3 4">
    <name type="scientific">Aliikangiella marina</name>
    <dbReference type="NCBI Taxonomy" id="1712262"/>
    <lineage>
        <taxon>Bacteria</taxon>
        <taxon>Pseudomonadati</taxon>
        <taxon>Pseudomonadota</taxon>
        <taxon>Gammaproteobacteria</taxon>
        <taxon>Oceanospirillales</taxon>
        <taxon>Pleioneaceae</taxon>
        <taxon>Aliikangiella</taxon>
    </lineage>
</organism>
<dbReference type="OrthoDB" id="6189627at2"/>
<dbReference type="Gene3D" id="1.25.40.10">
    <property type="entry name" value="Tetratricopeptide repeat domain"/>
    <property type="match status" value="2"/>
</dbReference>
<dbReference type="InterPro" id="IPR011990">
    <property type="entry name" value="TPR-like_helical_dom_sf"/>
</dbReference>
<dbReference type="RefSeq" id="WP_142941346.1">
    <property type="nucleotide sequence ID" value="NZ_VIKR01000002.1"/>
</dbReference>
<evidence type="ECO:0000256" key="1">
    <source>
        <dbReference type="SAM" id="Coils"/>
    </source>
</evidence>
<dbReference type="Proteomes" id="UP000317839">
    <property type="component" value="Unassembled WGS sequence"/>
</dbReference>
<dbReference type="PANTHER" id="PTHR12558:SF13">
    <property type="entry name" value="CELL DIVISION CYCLE PROTEIN 27 HOMOLOG"/>
    <property type="match status" value="1"/>
</dbReference>
<keyword evidence="4" id="KW-1185">Reference proteome</keyword>
<dbReference type="EMBL" id="VIKR01000002">
    <property type="protein sequence ID" value="TQV74728.1"/>
    <property type="molecule type" value="Genomic_DNA"/>
</dbReference>
<dbReference type="GO" id="GO:0051301">
    <property type="term" value="P:cell division"/>
    <property type="evidence" value="ECO:0007669"/>
    <property type="project" value="TreeGrafter"/>
</dbReference>
<dbReference type="AlphaFoldDB" id="A0A545TBY1"/>
<evidence type="ECO:0000313" key="3">
    <source>
        <dbReference type="EMBL" id="TQV74728.1"/>
    </source>
</evidence>
<evidence type="ECO:0000256" key="2">
    <source>
        <dbReference type="SAM" id="Phobius"/>
    </source>
</evidence>
<feature type="coiled-coil region" evidence="1">
    <location>
        <begin position="620"/>
        <end position="670"/>
    </location>
</feature>
<keyword evidence="2" id="KW-0472">Membrane</keyword>
<evidence type="ECO:0000313" key="4">
    <source>
        <dbReference type="Proteomes" id="UP000317839"/>
    </source>
</evidence>